<keyword evidence="2" id="KW-1185">Reference proteome</keyword>
<dbReference type="EMBL" id="JAHRIO010000335">
    <property type="protein sequence ID" value="MEQ2157926.1"/>
    <property type="molecule type" value="Genomic_DNA"/>
</dbReference>
<evidence type="ECO:0008006" key="3">
    <source>
        <dbReference type="Google" id="ProtNLM"/>
    </source>
</evidence>
<gene>
    <name evidence="1" type="ORF">GOODEAATRI_006868</name>
</gene>
<dbReference type="Proteomes" id="UP001476798">
    <property type="component" value="Unassembled WGS sequence"/>
</dbReference>
<sequence>MLLTAQSLPLHVHIKGRMWTRWLCKVRSSACVCVCVCVSACQEKQLRTKQVSLSDISSFRFCLVFFGVCHAATPHLQTNAYLVYSVLPPSWDGYVSAMC</sequence>
<protein>
    <recommendedName>
        <fullName evidence="3">Secreted protein</fullName>
    </recommendedName>
</protein>
<organism evidence="1 2">
    <name type="scientific">Goodea atripinnis</name>
    <dbReference type="NCBI Taxonomy" id="208336"/>
    <lineage>
        <taxon>Eukaryota</taxon>
        <taxon>Metazoa</taxon>
        <taxon>Chordata</taxon>
        <taxon>Craniata</taxon>
        <taxon>Vertebrata</taxon>
        <taxon>Euteleostomi</taxon>
        <taxon>Actinopterygii</taxon>
        <taxon>Neopterygii</taxon>
        <taxon>Teleostei</taxon>
        <taxon>Neoteleostei</taxon>
        <taxon>Acanthomorphata</taxon>
        <taxon>Ovalentaria</taxon>
        <taxon>Atherinomorphae</taxon>
        <taxon>Cyprinodontiformes</taxon>
        <taxon>Goodeidae</taxon>
        <taxon>Goodea</taxon>
    </lineage>
</organism>
<reference evidence="1 2" key="1">
    <citation type="submission" date="2021-06" db="EMBL/GenBank/DDBJ databases">
        <authorList>
            <person name="Palmer J.M."/>
        </authorList>
    </citation>
    <scope>NUCLEOTIDE SEQUENCE [LARGE SCALE GENOMIC DNA]</scope>
    <source>
        <strain evidence="1 2">GA_2019</strain>
        <tissue evidence="1">Muscle</tissue>
    </source>
</reference>
<name>A0ABV0MFP8_9TELE</name>
<comment type="caution">
    <text evidence="1">The sequence shown here is derived from an EMBL/GenBank/DDBJ whole genome shotgun (WGS) entry which is preliminary data.</text>
</comment>
<accession>A0ABV0MFP8</accession>
<proteinExistence type="predicted"/>
<evidence type="ECO:0000313" key="1">
    <source>
        <dbReference type="EMBL" id="MEQ2157926.1"/>
    </source>
</evidence>
<evidence type="ECO:0000313" key="2">
    <source>
        <dbReference type="Proteomes" id="UP001476798"/>
    </source>
</evidence>